<evidence type="ECO:0000256" key="1">
    <source>
        <dbReference type="ARBA" id="ARBA00022737"/>
    </source>
</evidence>
<dbReference type="InterPro" id="IPR022385">
    <property type="entry name" value="Rhs_assc_core"/>
</dbReference>
<sequence>MSSPRTLLIQYRYDPLDRLVTCTPASLPSQQRFYQKDRLATEIHGIISHSIFQQEELLLAQQQRQGTTTDTTLLATDQQRSVLHTLDKAQRQAIAYSPYGHHALTNGSLSLLGFNGERADPVTGHYLLGNGHRAFNTVLMRFNSPDRLSPFGKGGVNAYAYGLGDPLNRVDPTGQFAEWLPSVLAIATSMLNFKVAIFNTPARTSPSIWAARASLIAVPLSITGVVMQLAGNEETKKSGQILAVAGAGISILGLTARLTLGVRNILRAPKPMSKIRNNLKDLFGIKKPSTRSAQAVPQGQKQSAVVSGPSGIEPEWKPPPRLEFHQNGRVSPPKAPRNSSLADAIRRT</sequence>
<dbReference type="InterPro" id="IPR056823">
    <property type="entry name" value="TEN-like_YD-shell"/>
</dbReference>
<feature type="region of interest" description="Disordered" evidence="2">
    <location>
        <begin position="289"/>
        <end position="348"/>
    </location>
</feature>
<accession>A0A0C2HVL4</accession>
<reference evidence="4 5" key="1">
    <citation type="submission" date="2015-01" db="EMBL/GenBank/DDBJ databases">
        <title>Complete genome of Pseudomonas batumici UCM B-321 producer of the batumin antibiotic with strong antistaphilococcal and potential anticancer activity.</title>
        <authorList>
            <person name="Klochko V.V."/>
            <person name="Zelena L.B."/>
            <person name="Elena K.A."/>
            <person name="Reva O.N."/>
        </authorList>
    </citation>
    <scope>NUCLEOTIDE SEQUENCE [LARGE SCALE GENOMIC DNA]</scope>
    <source>
        <strain evidence="4 5">UCM B-321</strain>
    </source>
</reference>
<keyword evidence="1" id="KW-0677">Repeat</keyword>
<dbReference type="Proteomes" id="UP000031535">
    <property type="component" value="Unassembled WGS sequence"/>
</dbReference>
<evidence type="ECO:0000313" key="4">
    <source>
        <dbReference type="EMBL" id="KIH81196.1"/>
    </source>
</evidence>
<organism evidence="4 5">
    <name type="scientific">Pseudomonas batumici</name>
    <dbReference type="NCBI Taxonomy" id="226910"/>
    <lineage>
        <taxon>Bacteria</taxon>
        <taxon>Pseudomonadati</taxon>
        <taxon>Pseudomonadota</taxon>
        <taxon>Gammaproteobacteria</taxon>
        <taxon>Pseudomonadales</taxon>
        <taxon>Pseudomonadaceae</taxon>
        <taxon>Pseudomonas</taxon>
    </lineage>
</organism>
<protein>
    <submittedName>
        <fullName evidence="4">YD repeat protein</fullName>
    </submittedName>
</protein>
<dbReference type="STRING" id="226910.UCMB321_4992"/>
<dbReference type="NCBIfam" id="TIGR03696">
    <property type="entry name" value="Rhs_assc_core"/>
    <property type="match status" value="1"/>
</dbReference>
<comment type="caution">
    <text evidence="4">The sequence shown here is derived from an EMBL/GenBank/DDBJ whole genome shotgun (WGS) entry which is preliminary data.</text>
</comment>
<dbReference type="PATRIC" id="fig|226910.6.peg.4981"/>
<dbReference type="EMBL" id="JXDG01000064">
    <property type="protein sequence ID" value="KIH81196.1"/>
    <property type="molecule type" value="Genomic_DNA"/>
</dbReference>
<evidence type="ECO:0000256" key="2">
    <source>
        <dbReference type="SAM" id="MobiDB-lite"/>
    </source>
</evidence>
<name>A0A0C2HVL4_9PSED</name>
<proteinExistence type="predicted"/>
<dbReference type="Gene3D" id="2.180.10.10">
    <property type="entry name" value="RHS repeat-associated core"/>
    <property type="match status" value="1"/>
</dbReference>
<feature type="compositionally biased region" description="Basic and acidic residues" evidence="2">
    <location>
        <begin position="314"/>
        <end position="326"/>
    </location>
</feature>
<dbReference type="Pfam" id="PF25023">
    <property type="entry name" value="TEN_YD-shell"/>
    <property type="match status" value="1"/>
</dbReference>
<dbReference type="AlphaFoldDB" id="A0A0C2HVL4"/>
<evidence type="ECO:0000259" key="3">
    <source>
        <dbReference type="Pfam" id="PF25023"/>
    </source>
</evidence>
<feature type="domain" description="Teneurin-like YD-shell" evidence="3">
    <location>
        <begin position="6"/>
        <end position="146"/>
    </location>
</feature>
<feature type="compositionally biased region" description="Polar residues" evidence="2">
    <location>
        <begin position="290"/>
        <end position="305"/>
    </location>
</feature>
<keyword evidence="5" id="KW-1185">Reference proteome</keyword>
<dbReference type="RefSeq" id="WP_052451357.1">
    <property type="nucleotide sequence ID" value="NZ_JXDG01000064.1"/>
</dbReference>
<evidence type="ECO:0000313" key="5">
    <source>
        <dbReference type="Proteomes" id="UP000031535"/>
    </source>
</evidence>
<gene>
    <name evidence="4" type="ORF">UCMB321_4992</name>
</gene>
<dbReference type="OrthoDB" id="5905222at2"/>